<dbReference type="Pfam" id="PF12770">
    <property type="entry name" value="CHAT"/>
    <property type="match status" value="1"/>
</dbReference>
<proteinExistence type="predicted"/>
<dbReference type="PANTHER" id="PTHR10098">
    <property type="entry name" value="RAPSYN-RELATED"/>
    <property type="match status" value="1"/>
</dbReference>
<name>A0A940DRR9_9BACT</name>
<reference evidence="2" key="1">
    <citation type="submission" date="2020-10" db="EMBL/GenBank/DDBJ databases">
        <authorList>
            <person name="Gilroy R."/>
        </authorList>
    </citation>
    <scope>NUCLEOTIDE SEQUENCE</scope>
    <source>
        <strain evidence="2">F1-3629</strain>
    </source>
</reference>
<dbReference type="EMBL" id="JADIMJ010000104">
    <property type="protein sequence ID" value="MBO8454442.1"/>
    <property type="molecule type" value="Genomic_DNA"/>
</dbReference>
<dbReference type="AlphaFoldDB" id="A0A940DRR9"/>
<evidence type="ECO:0000313" key="2">
    <source>
        <dbReference type="EMBL" id="MBO8454442.1"/>
    </source>
</evidence>
<organism evidence="2 3">
    <name type="scientific">Candidatus Cryptobacteroides gallistercoris</name>
    <dbReference type="NCBI Taxonomy" id="2840765"/>
    <lineage>
        <taxon>Bacteria</taxon>
        <taxon>Pseudomonadati</taxon>
        <taxon>Bacteroidota</taxon>
        <taxon>Bacteroidia</taxon>
        <taxon>Bacteroidales</taxon>
        <taxon>Candidatus Cryptobacteroides</taxon>
    </lineage>
</organism>
<accession>A0A940DRR9</accession>
<sequence>MMLLLFLCSALSYAQDSEIPGREFEDGLEEAVRLHDERKFSLADDRYVDMLASLMARQDSVSSDLFEAYMLNYIDNCLAVRDFKMATLLLETPVEYSPEGQVAHSTLLGRTVRKTFPKHYLRMREWLEYADSLLLSLKAEDVVLQEGLELRLLNEKGNFYGTAGMPDSLFSVIDRIQDIAPGRMLSYRDWPADAYYWYALEVARGGDFRKAVSILEDVVDYKINHDINDVYAGIIALAVFSRASGQEKIVGRNMEKVLAAVDKEMSLQAICMPPDMFYLYFQENLLIDAIVLAASVTAPECNDICYDAVLTIRNLRDDVQKELLAFSAENSDNDFARLWTTMRETGLSEYSRLLKASYDEAADRESPFLCRDHRKSWQDVRNALSPGEAAVEFIQVPDRKPHYAALVIRWDSDAPAFVRLCAVSELDSELKKGLDIYRNGATGIYGLVWRPLEEYLRRVRTVFYSPVGDLLTVNMEAIMTEDGAHLLSERYNLDMVSSTASLLDTRPEPRYGGRSPQPKLLAFGGLDYYPDNELWYEAAWSVRSFRRDAPRFMFDRSDYRVEELMSDMQADTVRAGLDFLEHSLEEVNGIAAFLPRSNCFLKTGLDGTEENFRIDYHTEIVHLATHAFYFDEDEVYEDERLAGLDLSFVTTAESSALKRCGLLFSGAGGTVAGKKPDGVFDGLVFGEDIAGRDFSGTDLVVLSACGTGLGDIRPDGVYGLRLAFKRAGVRTVVMSLWDVNDESTSLMMTTFYRYLMSGDGKRKAFRKAREAVRKKYHDPYYWAPFVMVD</sequence>
<feature type="domain" description="CHAT" evidence="1">
    <location>
        <begin position="442"/>
        <end position="788"/>
    </location>
</feature>
<gene>
    <name evidence="2" type="ORF">IAC07_06970</name>
</gene>
<evidence type="ECO:0000313" key="3">
    <source>
        <dbReference type="Proteomes" id="UP000771749"/>
    </source>
</evidence>
<dbReference type="Proteomes" id="UP000771749">
    <property type="component" value="Unassembled WGS sequence"/>
</dbReference>
<protein>
    <submittedName>
        <fullName evidence="2">CHAT domain-containing protein</fullName>
    </submittedName>
</protein>
<dbReference type="InterPro" id="IPR024983">
    <property type="entry name" value="CHAT_dom"/>
</dbReference>
<reference evidence="2" key="2">
    <citation type="journal article" date="2021" name="PeerJ">
        <title>Extensive microbial diversity within the chicken gut microbiome revealed by metagenomics and culture.</title>
        <authorList>
            <person name="Gilroy R."/>
            <person name="Ravi A."/>
            <person name="Getino M."/>
            <person name="Pursley I."/>
            <person name="Horton D.L."/>
            <person name="Alikhan N.F."/>
            <person name="Baker D."/>
            <person name="Gharbi K."/>
            <person name="Hall N."/>
            <person name="Watson M."/>
            <person name="Adriaenssens E.M."/>
            <person name="Foster-Nyarko E."/>
            <person name="Jarju S."/>
            <person name="Secka A."/>
            <person name="Antonio M."/>
            <person name="Oren A."/>
            <person name="Chaudhuri R.R."/>
            <person name="La Ragione R."/>
            <person name="Hildebrand F."/>
            <person name="Pallen M.J."/>
        </authorList>
    </citation>
    <scope>NUCLEOTIDE SEQUENCE</scope>
    <source>
        <strain evidence="2">F1-3629</strain>
    </source>
</reference>
<dbReference type="PANTHER" id="PTHR10098:SF108">
    <property type="entry name" value="TETRATRICOPEPTIDE REPEAT PROTEIN 28"/>
    <property type="match status" value="1"/>
</dbReference>
<comment type="caution">
    <text evidence="2">The sequence shown here is derived from an EMBL/GenBank/DDBJ whole genome shotgun (WGS) entry which is preliminary data.</text>
</comment>
<evidence type="ECO:0000259" key="1">
    <source>
        <dbReference type="Pfam" id="PF12770"/>
    </source>
</evidence>